<gene>
    <name evidence="2" type="ORF">RFI_10291</name>
</gene>
<protein>
    <submittedName>
        <fullName evidence="2">Uncharacterized protein</fullName>
    </submittedName>
</protein>
<keyword evidence="1" id="KW-0472">Membrane</keyword>
<evidence type="ECO:0000313" key="2">
    <source>
        <dbReference type="EMBL" id="ETO26843.1"/>
    </source>
</evidence>
<feature type="transmembrane region" description="Helical" evidence="1">
    <location>
        <begin position="6"/>
        <end position="24"/>
    </location>
</feature>
<comment type="caution">
    <text evidence="2">The sequence shown here is derived from an EMBL/GenBank/DDBJ whole genome shotgun (WGS) entry which is preliminary data.</text>
</comment>
<accession>X6NLR1</accession>
<proteinExistence type="predicted"/>
<keyword evidence="3" id="KW-1185">Reference proteome</keyword>
<sequence>MMTSFFLYVETVALNGYCFLKFFFDFYQKMRSTKATKRTLKELENEEIKKNETETDIYVEGGVLKGVSHDESLEVVQEQIRSYAKIANENLKNKATCVLLWNVPRFVEHFELIDLINEMLPQKSNTDRDLISTNGVLQLDYRPSHLGIALVRLASPNLANKLVKQLDGYTFFDKIKKHNSYPLVTALITVKQQSLSINETLKKKMKVEAAYKKKNTVPKKTKEPMKIDT</sequence>
<name>X6NLR1_RETFI</name>
<dbReference type="Proteomes" id="UP000023152">
    <property type="component" value="Unassembled WGS sequence"/>
</dbReference>
<reference evidence="2 3" key="1">
    <citation type="journal article" date="2013" name="Curr. Biol.">
        <title>The Genome of the Foraminiferan Reticulomyxa filosa.</title>
        <authorList>
            <person name="Glockner G."/>
            <person name="Hulsmann N."/>
            <person name="Schleicher M."/>
            <person name="Noegel A.A."/>
            <person name="Eichinger L."/>
            <person name="Gallinger C."/>
            <person name="Pawlowski J."/>
            <person name="Sierra R."/>
            <person name="Euteneuer U."/>
            <person name="Pillet L."/>
            <person name="Moustafa A."/>
            <person name="Platzer M."/>
            <person name="Groth M."/>
            <person name="Szafranski K."/>
            <person name="Schliwa M."/>
        </authorList>
    </citation>
    <scope>NUCLEOTIDE SEQUENCE [LARGE SCALE GENOMIC DNA]</scope>
</reference>
<evidence type="ECO:0000313" key="3">
    <source>
        <dbReference type="Proteomes" id="UP000023152"/>
    </source>
</evidence>
<keyword evidence="1" id="KW-1133">Transmembrane helix</keyword>
<dbReference type="AlphaFoldDB" id="X6NLR1"/>
<dbReference type="EMBL" id="ASPP01007605">
    <property type="protein sequence ID" value="ETO26843.1"/>
    <property type="molecule type" value="Genomic_DNA"/>
</dbReference>
<keyword evidence="1" id="KW-0812">Transmembrane</keyword>
<evidence type="ECO:0000256" key="1">
    <source>
        <dbReference type="SAM" id="Phobius"/>
    </source>
</evidence>
<organism evidence="2 3">
    <name type="scientific">Reticulomyxa filosa</name>
    <dbReference type="NCBI Taxonomy" id="46433"/>
    <lineage>
        <taxon>Eukaryota</taxon>
        <taxon>Sar</taxon>
        <taxon>Rhizaria</taxon>
        <taxon>Retaria</taxon>
        <taxon>Foraminifera</taxon>
        <taxon>Monothalamids</taxon>
        <taxon>Reticulomyxidae</taxon>
        <taxon>Reticulomyxa</taxon>
    </lineage>
</organism>